<keyword evidence="8" id="KW-0677">Repeat</keyword>
<evidence type="ECO:0000256" key="13">
    <source>
        <dbReference type="ARBA" id="ARBA00045085"/>
    </source>
</evidence>
<dbReference type="InterPro" id="IPR016093">
    <property type="entry name" value="MIR_motif"/>
</dbReference>
<evidence type="ECO:0000313" key="17">
    <source>
        <dbReference type="EMBL" id="KAK4312280.1"/>
    </source>
</evidence>
<dbReference type="SUPFAM" id="SSF82109">
    <property type="entry name" value="MIR domain"/>
    <property type="match status" value="1"/>
</dbReference>
<comment type="pathway">
    <text evidence="2">Protein modification; protein glycosylation.</text>
</comment>
<evidence type="ECO:0000256" key="4">
    <source>
        <dbReference type="ARBA" id="ARBA00012839"/>
    </source>
</evidence>
<evidence type="ECO:0000256" key="3">
    <source>
        <dbReference type="ARBA" id="ARBA00007222"/>
    </source>
</evidence>
<evidence type="ECO:0000259" key="16">
    <source>
        <dbReference type="PROSITE" id="PS50919"/>
    </source>
</evidence>
<keyword evidence="18" id="KW-1185">Reference proteome</keyword>
<sequence length="580" mass="65381">MLGVLSLASFTTRQLYLSQPPGTVWDEVHFGTFANHYINRTFFHDVHPPLGKMIIAGTAWATGYNGTFDFQQGTRYSSDINYTAIRSVMSVFGGSLVPLSFLVVWELTFCLPASAMAALCVLCGRGVWRGGLAGVDGTQPWYCDQHQVRGVFTFFTVGLHTAYQLYCILTHPTKPIWHVIPHTLARVLGLILLPLAVYLTSFLIHFSVLTNWAVNGGGFYHTKFVASFNKTEFDNVTIPQYVHYGANLTIQSSRPLCGYLESWFDLFPSAWTAPCQQVTTATMKDQEALTWTIKKVDLEAGSIFDGTDENQPPLLVRSGDHIMLTHVATGRSLRSHGHRAPITRRHYQVCGYGDGILDFILNIPQKSRGRKEVRTVKGGPMETWLLEVVGGEEENAPLSVINQDFRLKHYKMSCYLKANEKVILPKQWAFNGAKEVTCTRNSEQTGLEWHVNWNDSPRMKQHVDPKSRASGLWSKIVQQHHNMFIGNSILVPNLDDMERSARPWMWPTLYQIQTMGSYLMNETSGEEHFSVGMTNPLITYLNLVTLLATPVLTFVHFFSLKRGVKQPRTHVGKSEKRMAG</sequence>
<dbReference type="Pfam" id="PF02366">
    <property type="entry name" value="PMT"/>
    <property type="match status" value="1"/>
</dbReference>
<dbReference type="PROSITE" id="PS50919">
    <property type="entry name" value="MIR"/>
    <property type="match status" value="1"/>
</dbReference>
<evidence type="ECO:0000256" key="11">
    <source>
        <dbReference type="ARBA" id="ARBA00023136"/>
    </source>
</evidence>
<keyword evidence="7 15" id="KW-0812">Transmembrane</keyword>
<evidence type="ECO:0000256" key="7">
    <source>
        <dbReference type="ARBA" id="ARBA00022692"/>
    </source>
</evidence>
<evidence type="ECO:0000256" key="1">
    <source>
        <dbReference type="ARBA" id="ARBA00004477"/>
    </source>
</evidence>
<dbReference type="Proteomes" id="UP001292094">
    <property type="component" value="Unassembled WGS sequence"/>
</dbReference>
<dbReference type="PANTHER" id="PTHR10050:SF46">
    <property type="entry name" value="PROTEIN O-MANNOSYL-TRANSFERASE 2"/>
    <property type="match status" value="1"/>
</dbReference>
<feature type="transmembrane region" description="Helical" evidence="15">
    <location>
        <begin position="99"/>
        <end position="122"/>
    </location>
</feature>
<dbReference type="InterPro" id="IPR036300">
    <property type="entry name" value="MIR_dom_sf"/>
</dbReference>
<dbReference type="EC" id="2.4.1.109" evidence="4"/>
<dbReference type="GO" id="GO:0005789">
    <property type="term" value="C:endoplasmic reticulum membrane"/>
    <property type="evidence" value="ECO:0007669"/>
    <property type="project" value="UniProtKB-SubCell"/>
</dbReference>
<dbReference type="InterPro" id="IPR027005">
    <property type="entry name" value="PMT-like"/>
</dbReference>
<reference evidence="17" key="1">
    <citation type="submission" date="2023-11" db="EMBL/GenBank/DDBJ databases">
        <title>Genome assemblies of two species of porcelain crab, Petrolisthes cinctipes and Petrolisthes manimaculis (Anomura: Porcellanidae).</title>
        <authorList>
            <person name="Angst P."/>
        </authorList>
    </citation>
    <scope>NUCLEOTIDE SEQUENCE</scope>
    <source>
        <strain evidence="17">PB745_02</strain>
        <tissue evidence="17">Gill</tissue>
    </source>
</reference>
<organism evidence="17 18">
    <name type="scientific">Petrolisthes manimaculis</name>
    <dbReference type="NCBI Taxonomy" id="1843537"/>
    <lineage>
        <taxon>Eukaryota</taxon>
        <taxon>Metazoa</taxon>
        <taxon>Ecdysozoa</taxon>
        <taxon>Arthropoda</taxon>
        <taxon>Crustacea</taxon>
        <taxon>Multicrustacea</taxon>
        <taxon>Malacostraca</taxon>
        <taxon>Eumalacostraca</taxon>
        <taxon>Eucarida</taxon>
        <taxon>Decapoda</taxon>
        <taxon>Pleocyemata</taxon>
        <taxon>Anomura</taxon>
        <taxon>Galatheoidea</taxon>
        <taxon>Porcellanidae</taxon>
        <taxon>Petrolisthes</taxon>
    </lineage>
</organism>
<gene>
    <name evidence="17" type="ORF">Pmani_016273</name>
</gene>
<evidence type="ECO:0000256" key="5">
    <source>
        <dbReference type="ARBA" id="ARBA00022676"/>
    </source>
</evidence>
<keyword evidence="6" id="KW-0808">Transferase</keyword>
<keyword evidence="11 15" id="KW-0472">Membrane</keyword>
<dbReference type="SMART" id="SM00472">
    <property type="entry name" value="MIR"/>
    <property type="match status" value="2"/>
</dbReference>
<keyword evidence="9" id="KW-0256">Endoplasmic reticulum</keyword>
<dbReference type="Gene3D" id="2.80.10.50">
    <property type="match status" value="1"/>
</dbReference>
<dbReference type="PANTHER" id="PTHR10050">
    <property type="entry name" value="DOLICHYL-PHOSPHATE-MANNOSE--PROTEIN MANNOSYLTRANSFERASE"/>
    <property type="match status" value="1"/>
</dbReference>
<feature type="domain" description="MIR" evidence="16">
    <location>
        <begin position="313"/>
        <end position="389"/>
    </location>
</feature>
<dbReference type="GO" id="GO:0004169">
    <property type="term" value="F:dolichyl-phosphate-mannose-protein mannosyltransferase activity"/>
    <property type="evidence" value="ECO:0007669"/>
    <property type="project" value="UniProtKB-EC"/>
</dbReference>
<comment type="similarity">
    <text evidence="3">Belongs to the glycosyltransferase 39 family.</text>
</comment>
<comment type="subcellular location">
    <subcellularLocation>
        <location evidence="1">Endoplasmic reticulum membrane</location>
        <topology evidence="1">Multi-pass membrane protein</topology>
    </subcellularLocation>
</comment>
<feature type="transmembrane region" description="Helical" evidence="15">
    <location>
        <begin position="537"/>
        <end position="558"/>
    </location>
</feature>
<accession>A0AAE1PRZ9</accession>
<feature type="transmembrane region" description="Helical" evidence="15">
    <location>
        <begin position="184"/>
        <end position="206"/>
    </location>
</feature>
<keyword evidence="10 15" id="KW-1133">Transmembrane helix</keyword>
<keyword evidence="5" id="KW-0328">Glycosyltransferase</keyword>
<evidence type="ECO:0000256" key="9">
    <source>
        <dbReference type="ARBA" id="ARBA00022824"/>
    </source>
</evidence>
<dbReference type="EMBL" id="JAWZYT010001426">
    <property type="protein sequence ID" value="KAK4312280.1"/>
    <property type="molecule type" value="Genomic_DNA"/>
</dbReference>
<dbReference type="InterPro" id="IPR003342">
    <property type="entry name" value="ArnT-like_N"/>
</dbReference>
<comment type="catalytic activity">
    <reaction evidence="14">
        <text>a di-trans,poly-cis-dolichyl beta-D-mannosyl phosphate + L-seryl-[protein] = 3-O-(alpha-D-mannosyl)-L-seryl-[protein] + a di-trans,poly-cis-dolichyl phosphate + H(+)</text>
        <dbReference type="Rhea" id="RHEA:17377"/>
        <dbReference type="Rhea" id="RHEA-COMP:9863"/>
        <dbReference type="Rhea" id="RHEA-COMP:13546"/>
        <dbReference type="Rhea" id="RHEA-COMP:19498"/>
        <dbReference type="Rhea" id="RHEA-COMP:19501"/>
        <dbReference type="ChEBI" id="CHEBI:15378"/>
        <dbReference type="ChEBI" id="CHEBI:29999"/>
        <dbReference type="ChEBI" id="CHEBI:57683"/>
        <dbReference type="ChEBI" id="CHEBI:58211"/>
        <dbReference type="ChEBI" id="CHEBI:137321"/>
        <dbReference type="EC" id="2.4.1.109"/>
    </reaction>
</comment>
<evidence type="ECO:0000256" key="12">
    <source>
        <dbReference type="ARBA" id="ARBA00039583"/>
    </source>
</evidence>
<evidence type="ECO:0000256" key="10">
    <source>
        <dbReference type="ARBA" id="ARBA00022989"/>
    </source>
</evidence>
<evidence type="ECO:0000256" key="6">
    <source>
        <dbReference type="ARBA" id="ARBA00022679"/>
    </source>
</evidence>
<evidence type="ECO:0000313" key="18">
    <source>
        <dbReference type="Proteomes" id="UP001292094"/>
    </source>
</evidence>
<evidence type="ECO:0000256" key="14">
    <source>
        <dbReference type="ARBA" id="ARBA00045102"/>
    </source>
</evidence>
<evidence type="ECO:0000256" key="8">
    <source>
        <dbReference type="ARBA" id="ARBA00022737"/>
    </source>
</evidence>
<evidence type="ECO:0000256" key="15">
    <source>
        <dbReference type="SAM" id="Phobius"/>
    </source>
</evidence>
<comment type="caution">
    <text evidence="17">The sequence shown here is derived from an EMBL/GenBank/DDBJ whole genome shotgun (WGS) entry which is preliminary data.</text>
</comment>
<proteinExistence type="inferred from homology"/>
<name>A0AAE1PRZ9_9EUCA</name>
<protein>
    <recommendedName>
        <fullName evidence="12">Protein O-mannosyl-transferase 2</fullName>
        <ecNumber evidence="4">2.4.1.109</ecNumber>
    </recommendedName>
</protein>
<dbReference type="AlphaFoldDB" id="A0AAE1PRZ9"/>
<comment type="catalytic activity">
    <reaction evidence="13">
        <text>a di-trans,poly-cis-dolichyl beta-D-mannosyl phosphate + L-threonyl-[protein] = 3-O-(alpha-D-mannosyl)-L-threonyl-[protein] + a di-trans,poly-cis-dolichyl phosphate + H(+)</text>
        <dbReference type="Rhea" id="RHEA:53396"/>
        <dbReference type="Rhea" id="RHEA-COMP:11060"/>
        <dbReference type="Rhea" id="RHEA-COMP:13547"/>
        <dbReference type="Rhea" id="RHEA-COMP:19498"/>
        <dbReference type="Rhea" id="RHEA-COMP:19501"/>
        <dbReference type="ChEBI" id="CHEBI:15378"/>
        <dbReference type="ChEBI" id="CHEBI:30013"/>
        <dbReference type="ChEBI" id="CHEBI:57683"/>
        <dbReference type="ChEBI" id="CHEBI:58211"/>
        <dbReference type="ChEBI" id="CHEBI:137323"/>
        <dbReference type="EC" id="2.4.1.109"/>
    </reaction>
</comment>
<evidence type="ECO:0000256" key="2">
    <source>
        <dbReference type="ARBA" id="ARBA00004922"/>
    </source>
</evidence>